<keyword evidence="3" id="KW-1185">Reference proteome</keyword>
<dbReference type="AlphaFoldDB" id="A0A1A6GN71"/>
<comment type="caution">
    <text evidence="2">The sequence shown here is derived from an EMBL/GenBank/DDBJ whole genome shotgun (WGS) entry which is preliminary data.</text>
</comment>
<dbReference type="GO" id="GO:0005509">
    <property type="term" value="F:calcium ion binding"/>
    <property type="evidence" value="ECO:0007669"/>
    <property type="project" value="InterPro"/>
</dbReference>
<proteinExistence type="predicted"/>
<sequence length="79" mass="8487">MAPQRAVQLSLKKPTHAVCVVGVETLVDVYRFWCVNCSLGPVLLGPQQLHIQSLDPNPSAHLGPGWGRAVASQVQCLLS</sequence>
<evidence type="ECO:0000259" key="1">
    <source>
        <dbReference type="Pfam" id="PF08526"/>
    </source>
</evidence>
<protein>
    <recommendedName>
        <fullName evidence="1">Protein-arginine deiminase (PAD) N-terminal domain-containing protein</fullName>
    </recommendedName>
</protein>
<dbReference type="Proteomes" id="UP000092124">
    <property type="component" value="Unassembled WGS sequence"/>
</dbReference>
<dbReference type="Gene3D" id="2.60.40.1860">
    <property type="entry name" value="Protein-arginine deiminase, N-terminal domain"/>
    <property type="match status" value="1"/>
</dbReference>
<accession>A0A1A6GN71</accession>
<evidence type="ECO:0000313" key="2">
    <source>
        <dbReference type="EMBL" id="OBS67651.1"/>
    </source>
</evidence>
<dbReference type="Pfam" id="PF08526">
    <property type="entry name" value="PAD_N"/>
    <property type="match status" value="1"/>
</dbReference>
<organism evidence="2 3">
    <name type="scientific">Neotoma lepida</name>
    <name type="common">Desert woodrat</name>
    <dbReference type="NCBI Taxonomy" id="56216"/>
    <lineage>
        <taxon>Eukaryota</taxon>
        <taxon>Metazoa</taxon>
        <taxon>Chordata</taxon>
        <taxon>Craniata</taxon>
        <taxon>Vertebrata</taxon>
        <taxon>Euteleostomi</taxon>
        <taxon>Mammalia</taxon>
        <taxon>Eutheria</taxon>
        <taxon>Euarchontoglires</taxon>
        <taxon>Glires</taxon>
        <taxon>Rodentia</taxon>
        <taxon>Myomorpha</taxon>
        <taxon>Muroidea</taxon>
        <taxon>Cricetidae</taxon>
        <taxon>Neotominae</taxon>
        <taxon>Neotoma</taxon>
    </lineage>
</organism>
<dbReference type="InterPro" id="IPR038685">
    <property type="entry name" value="PAD_N_sf"/>
</dbReference>
<name>A0A1A6GN71_NEOLE</name>
<dbReference type="EMBL" id="LZPO01078267">
    <property type="protein sequence ID" value="OBS67651.1"/>
    <property type="molecule type" value="Genomic_DNA"/>
</dbReference>
<evidence type="ECO:0000313" key="3">
    <source>
        <dbReference type="Proteomes" id="UP000092124"/>
    </source>
</evidence>
<gene>
    <name evidence="2" type="ORF">A6R68_03812</name>
</gene>
<dbReference type="GO" id="GO:0005737">
    <property type="term" value="C:cytoplasm"/>
    <property type="evidence" value="ECO:0007669"/>
    <property type="project" value="InterPro"/>
</dbReference>
<reference evidence="2 3" key="1">
    <citation type="submission" date="2016-06" db="EMBL/GenBank/DDBJ databases">
        <title>The Draft Genome Sequence and Annotation of the Desert Woodrat Neotoma lepida.</title>
        <authorList>
            <person name="Campbell M."/>
            <person name="Oakeson K.F."/>
            <person name="Yandell M."/>
            <person name="Halpert J.R."/>
            <person name="Dearing D."/>
        </authorList>
    </citation>
    <scope>NUCLEOTIDE SEQUENCE [LARGE SCALE GENOMIC DNA]</scope>
    <source>
        <strain evidence="2">417</strain>
        <tissue evidence="2">Liver</tissue>
    </source>
</reference>
<feature type="domain" description="Protein-arginine deiminase (PAD) N-terminal" evidence="1">
    <location>
        <begin position="1"/>
        <end position="31"/>
    </location>
</feature>
<dbReference type="InterPro" id="IPR013732">
    <property type="entry name" value="PAD_N"/>
</dbReference>